<dbReference type="Gene3D" id="1.10.10.10">
    <property type="entry name" value="Winged helix-like DNA-binding domain superfamily/Winged helix DNA-binding domain"/>
    <property type="match status" value="1"/>
</dbReference>
<dbReference type="EMBL" id="QRIS01000012">
    <property type="protein sequence ID" value="RHG84397.1"/>
    <property type="molecule type" value="Genomic_DNA"/>
</dbReference>
<reference evidence="4 5" key="1">
    <citation type="submission" date="2018-08" db="EMBL/GenBank/DDBJ databases">
        <title>A genome reference for cultivated species of the human gut microbiota.</title>
        <authorList>
            <person name="Zou Y."/>
            <person name="Xue W."/>
            <person name="Luo G."/>
        </authorList>
    </citation>
    <scope>NUCLEOTIDE SEQUENCE [LARGE SCALE GENOMIC DNA]</scope>
    <source>
        <strain evidence="2 5">AF27-4BH</strain>
        <strain evidence="3 4">AM21-18</strain>
    </source>
</reference>
<feature type="domain" description="RNA polymerase sigma factor 70 region 4 type 2" evidence="1">
    <location>
        <begin position="80"/>
        <end position="130"/>
    </location>
</feature>
<evidence type="ECO:0000313" key="3">
    <source>
        <dbReference type="EMBL" id="RHG84397.1"/>
    </source>
</evidence>
<evidence type="ECO:0000313" key="5">
    <source>
        <dbReference type="Proteomes" id="UP000286137"/>
    </source>
</evidence>
<dbReference type="EMBL" id="QRTJ01000006">
    <property type="protein sequence ID" value="RGQ69921.1"/>
    <property type="molecule type" value="Genomic_DNA"/>
</dbReference>
<comment type="caution">
    <text evidence="2">The sequence shown here is derived from an EMBL/GenBank/DDBJ whole genome shotgun (WGS) entry which is preliminary data.</text>
</comment>
<gene>
    <name evidence="3" type="ORF">DW243_08325</name>
    <name evidence="2" type="ORF">DWY88_04615</name>
</gene>
<dbReference type="InterPro" id="IPR036388">
    <property type="entry name" value="WH-like_DNA-bd_sf"/>
</dbReference>
<evidence type="ECO:0000259" key="1">
    <source>
        <dbReference type="Pfam" id="PF08281"/>
    </source>
</evidence>
<dbReference type="GO" id="GO:0006352">
    <property type="term" value="P:DNA-templated transcription initiation"/>
    <property type="evidence" value="ECO:0007669"/>
    <property type="project" value="InterPro"/>
</dbReference>
<dbReference type="InterPro" id="IPR013324">
    <property type="entry name" value="RNA_pol_sigma_r3/r4-like"/>
</dbReference>
<dbReference type="RefSeq" id="WP_117993768.1">
    <property type="nucleotide sequence ID" value="NZ_JBBNNO010000035.1"/>
</dbReference>
<dbReference type="GO" id="GO:0016987">
    <property type="term" value="F:sigma factor activity"/>
    <property type="evidence" value="ECO:0007669"/>
    <property type="project" value="InterPro"/>
</dbReference>
<dbReference type="Proteomes" id="UP000283981">
    <property type="component" value="Unassembled WGS sequence"/>
</dbReference>
<dbReference type="Proteomes" id="UP000286137">
    <property type="component" value="Unassembled WGS sequence"/>
</dbReference>
<sequence>METSSFRQAIEAQFDCLAKKVIKRAVMKGYRDMKRREKRECSFSDLADYQQERFGECDKYASDYTVFNVLGIEVWVENDKLSEALKTLTEKKRNIILLSYFMDMADGEISRFINLPRSNVQYHRTKTLETLRKYMEEHK</sequence>
<protein>
    <submittedName>
        <fullName evidence="2">Sigma-70 family RNA polymerase sigma factor</fullName>
    </submittedName>
</protein>
<name>A0A412C8R4_MEDGN</name>
<organism evidence="2 5">
    <name type="scientific">Mediterraneibacter gnavus</name>
    <name type="common">Ruminococcus gnavus</name>
    <dbReference type="NCBI Taxonomy" id="33038"/>
    <lineage>
        <taxon>Bacteria</taxon>
        <taxon>Bacillati</taxon>
        <taxon>Bacillota</taxon>
        <taxon>Clostridia</taxon>
        <taxon>Lachnospirales</taxon>
        <taxon>Lachnospiraceae</taxon>
        <taxon>Mediterraneibacter</taxon>
    </lineage>
</organism>
<dbReference type="AlphaFoldDB" id="A0A412C8R4"/>
<evidence type="ECO:0000313" key="2">
    <source>
        <dbReference type="EMBL" id="RGQ69921.1"/>
    </source>
</evidence>
<dbReference type="GO" id="GO:0003677">
    <property type="term" value="F:DNA binding"/>
    <property type="evidence" value="ECO:0007669"/>
    <property type="project" value="InterPro"/>
</dbReference>
<proteinExistence type="predicted"/>
<evidence type="ECO:0000313" key="4">
    <source>
        <dbReference type="Proteomes" id="UP000283981"/>
    </source>
</evidence>
<dbReference type="SUPFAM" id="SSF88659">
    <property type="entry name" value="Sigma3 and sigma4 domains of RNA polymerase sigma factors"/>
    <property type="match status" value="1"/>
</dbReference>
<dbReference type="Pfam" id="PF08281">
    <property type="entry name" value="Sigma70_r4_2"/>
    <property type="match status" value="1"/>
</dbReference>
<accession>A0A412C8R4</accession>
<dbReference type="InterPro" id="IPR013249">
    <property type="entry name" value="RNA_pol_sigma70_r4_t2"/>
</dbReference>